<dbReference type="CDD" id="cd09019">
    <property type="entry name" value="galactose_mutarotase_like"/>
    <property type="match status" value="1"/>
</dbReference>
<dbReference type="InterPro" id="IPR008183">
    <property type="entry name" value="Aldose_1/G6P_1-epimerase"/>
</dbReference>
<dbReference type="GO" id="GO:0005737">
    <property type="term" value="C:cytoplasm"/>
    <property type="evidence" value="ECO:0007669"/>
    <property type="project" value="TreeGrafter"/>
</dbReference>
<dbReference type="EC" id="5.1.3.3" evidence="5"/>
<dbReference type="PANTHER" id="PTHR10091">
    <property type="entry name" value="ALDOSE-1-EPIMERASE"/>
    <property type="match status" value="1"/>
</dbReference>
<evidence type="ECO:0000256" key="7">
    <source>
        <dbReference type="PIRSR" id="PIRSR005096-3"/>
    </source>
</evidence>
<dbReference type="InterPro" id="IPR047215">
    <property type="entry name" value="Galactose_mutarotase-like"/>
</dbReference>
<feature type="binding site" evidence="7">
    <location>
        <begin position="193"/>
        <end position="195"/>
    </location>
    <ligand>
        <name>beta-D-galactose</name>
        <dbReference type="ChEBI" id="CHEBI:27667"/>
    </ligand>
</feature>
<evidence type="ECO:0000256" key="2">
    <source>
        <dbReference type="ARBA" id="ARBA00006206"/>
    </source>
</evidence>
<comment type="caution">
    <text evidence="8">The sequence shown here is derived from an EMBL/GenBank/DDBJ whole genome shotgun (WGS) entry which is preliminary data.</text>
</comment>
<dbReference type="GO" id="GO:0004034">
    <property type="term" value="F:aldose 1-epimerase activity"/>
    <property type="evidence" value="ECO:0007669"/>
    <property type="project" value="UniProtKB-EC"/>
</dbReference>
<comment type="pathway">
    <text evidence="1 5">Carbohydrate metabolism; hexose metabolism.</text>
</comment>
<dbReference type="Proteomes" id="UP000231293">
    <property type="component" value="Unassembled WGS sequence"/>
</dbReference>
<dbReference type="InterPro" id="IPR011013">
    <property type="entry name" value="Gal_mutarotase_sf_dom"/>
</dbReference>
<evidence type="ECO:0000256" key="4">
    <source>
        <dbReference type="ARBA" id="ARBA00023277"/>
    </source>
</evidence>
<dbReference type="Pfam" id="PF01263">
    <property type="entry name" value="Aldose_epim"/>
    <property type="match status" value="1"/>
</dbReference>
<dbReference type="RefSeq" id="WP_180297595.1">
    <property type="nucleotide sequence ID" value="NZ_MDVB01000091.1"/>
</dbReference>
<dbReference type="InterPro" id="IPR015443">
    <property type="entry name" value="Aldose_1-epimerase"/>
</dbReference>
<evidence type="ECO:0000313" key="9">
    <source>
        <dbReference type="Proteomes" id="UP000231293"/>
    </source>
</evidence>
<feature type="active site" description="Proton donor" evidence="6">
    <location>
        <position position="193"/>
    </location>
</feature>
<evidence type="ECO:0000256" key="3">
    <source>
        <dbReference type="ARBA" id="ARBA00023235"/>
    </source>
</evidence>
<reference evidence="8 9" key="1">
    <citation type="journal article" date="2017" name="MBio">
        <title>Type VI secretion-mediated competition in the bee gut microbiome.</title>
        <authorList>
            <person name="Steele M.I."/>
            <person name="Kwong W.K."/>
            <person name="Powell J.E."/>
            <person name="Whiteley M."/>
            <person name="Moran N.A."/>
        </authorList>
    </citation>
    <scope>NUCLEOTIDE SEQUENCE [LARGE SCALE GENOMIC DNA]</scope>
    <source>
        <strain evidence="8 9">App2-2</strain>
    </source>
</reference>
<name>A0A2N9WSJ2_9NEIS</name>
<evidence type="ECO:0000256" key="6">
    <source>
        <dbReference type="PIRSR" id="PIRSR005096-1"/>
    </source>
</evidence>
<dbReference type="EMBL" id="MDVB01000091">
    <property type="protein sequence ID" value="PIT13831.1"/>
    <property type="molecule type" value="Genomic_DNA"/>
</dbReference>
<dbReference type="InterPro" id="IPR014718">
    <property type="entry name" value="GH-type_carb-bd"/>
</dbReference>
<dbReference type="PIRSF" id="PIRSF005096">
    <property type="entry name" value="GALM"/>
    <property type="match status" value="1"/>
</dbReference>
<dbReference type="Gene3D" id="2.70.98.10">
    <property type="match status" value="1"/>
</dbReference>
<evidence type="ECO:0000256" key="5">
    <source>
        <dbReference type="PIRNR" id="PIRNR005096"/>
    </source>
</evidence>
<dbReference type="SUPFAM" id="SSF74650">
    <property type="entry name" value="Galactose mutarotase-like"/>
    <property type="match status" value="1"/>
</dbReference>
<dbReference type="GO" id="GO:0030246">
    <property type="term" value="F:carbohydrate binding"/>
    <property type="evidence" value="ECO:0007669"/>
    <property type="project" value="InterPro"/>
</dbReference>
<protein>
    <recommendedName>
        <fullName evidence="5">Aldose 1-epimerase</fullName>
        <ecNumber evidence="5">5.1.3.3</ecNumber>
    </recommendedName>
</protein>
<gene>
    <name evidence="8" type="ORF">BGI32_08475</name>
</gene>
<keyword evidence="3 5" id="KW-0413">Isomerase</keyword>
<dbReference type="UniPathway" id="UPA00242"/>
<organism evidence="8 9">
    <name type="scientific">Snodgrassella alvi</name>
    <dbReference type="NCBI Taxonomy" id="1196083"/>
    <lineage>
        <taxon>Bacteria</taxon>
        <taxon>Pseudomonadati</taxon>
        <taxon>Pseudomonadota</taxon>
        <taxon>Betaproteobacteria</taxon>
        <taxon>Neisseriales</taxon>
        <taxon>Neisseriaceae</taxon>
        <taxon>Snodgrassella</taxon>
    </lineage>
</organism>
<dbReference type="AlphaFoldDB" id="A0A2N9WSJ2"/>
<dbReference type="GO" id="GO:0006006">
    <property type="term" value="P:glucose metabolic process"/>
    <property type="evidence" value="ECO:0007669"/>
    <property type="project" value="TreeGrafter"/>
</dbReference>
<dbReference type="PANTHER" id="PTHR10091:SF0">
    <property type="entry name" value="GALACTOSE MUTAROTASE"/>
    <property type="match status" value="1"/>
</dbReference>
<evidence type="ECO:0000313" key="8">
    <source>
        <dbReference type="EMBL" id="PIT13831.1"/>
    </source>
</evidence>
<dbReference type="GO" id="GO:0033499">
    <property type="term" value="P:galactose catabolic process via UDP-galactose, Leloir pathway"/>
    <property type="evidence" value="ECO:0007669"/>
    <property type="project" value="TreeGrafter"/>
</dbReference>
<proteinExistence type="inferred from homology"/>
<accession>A0A2N9WSJ2</accession>
<feature type="active site" description="Proton acceptor" evidence="6">
    <location>
        <position position="314"/>
    </location>
</feature>
<evidence type="ECO:0000256" key="1">
    <source>
        <dbReference type="ARBA" id="ARBA00005028"/>
    </source>
</evidence>
<sequence>MKQNKQSLCTIDTQPFGLIDGESTTLWTLANSDGMQVSIMDFGAIITSIVMPDRDNKPIECVLGFDSAEDYASTSYRSNNPHLGAVIGRHAGRISHARAPLNQELIQLTPNLGEHHMHGGYTGFDQKWWTVSATHADEQEASVTLQLFSADGEEGYPGNLNVQVCYTLTANNELNVDFSAQSDRDTFINLTQHSYFNLALHENTVSEHQLWLLPQEIIVTDKDMMPTGAITKASAALDFHSARPIANSVIDTAYVLPPHSANSIIARISAPDTGLSMAVKTDAPVVVVYNAQHLPEQQLLKRKSLRPFAAICFEPQGYTDAPNQPAFPNNILRAGATFKQHIAYIFSRDPIQPVIS</sequence>
<comment type="similarity">
    <text evidence="2 5">Belongs to the aldose epimerase family.</text>
</comment>
<keyword evidence="4 5" id="KW-0119">Carbohydrate metabolism</keyword>
<comment type="catalytic activity">
    <reaction evidence="5">
        <text>alpha-D-glucose = beta-D-glucose</text>
        <dbReference type="Rhea" id="RHEA:10264"/>
        <dbReference type="ChEBI" id="CHEBI:15903"/>
        <dbReference type="ChEBI" id="CHEBI:17925"/>
        <dbReference type="EC" id="5.1.3.3"/>
    </reaction>
</comment>